<keyword evidence="5" id="KW-1185">Reference proteome</keyword>
<dbReference type="InterPro" id="IPR018756">
    <property type="entry name" value="DUF2314"/>
</dbReference>
<feature type="domain" description="DUF4026" evidence="2">
    <location>
        <begin position="19"/>
        <end position="173"/>
    </location>
</feature>
<dbReference type="EMBL" id="RQVQ01000002">
    <property type="protein sequence ID" value="RRJ93122.1"/>
    <property type="molecule type" value="Genomic_DNA"/>
</dbReference>
<proteinExistence type="predicted"/>
<dbReference type="AlphaFoldDB" id="A0A3P3WD91"/>
<dbReference type="Pfam" id="PF22789">
    <property type="entry name" value="DUF4026_C"/>
    <property type="match status" value="1"/>
</dbReference>
<name>A0A3P3WD91_9FLAO</name>
<feature type="domain" description="DUF4026" evidence="3">
    <location>
        <begin position="181"/>
        <end position="293"/>
    </location>
</feature>
<dbReference type="Proteomes" id="UP000275719">
    <property type="component" value="Unassembled WGS sequence"/>
</dbReference>
<comment type="caution">
    <text evidence="4">The sequence shown here is derived from an EMBL/GenBank/DDBJ whole genome shotgun (WGS) entry which is preliminary data.</text>
</comment>
<evidence type="ECO:0000313" key="4">
    <source>
        <dbReference type="EMBL" id="RRJ93122.1"/>
    </source>
</evidence>
<dbReference type="Pfam" id="PF13218">
    <property type="entry name" value="DUF4026_N"/>
    <property type="match status" value="1"/>
</dbReference>
<protein>
    <submittedName>
        <fullName evidence="4">DUF4026 domain-containing protein</fullName>
    </submittedName>
</protein>
<feature type="domain" description="DUF2314" evidence="1">
    <location>
        <begin position="327"/>
        <end position="428"/>
    </location>
</feature>
<gene>
    <name evidence="4" type="ORF">EG240_01215</name>
</gene>
<dbReference type="InterPro" id="IPR053886">
    <property type="entry name" value="DUF4026_middle"/>
</dbReference>
<evidence type="ECO:0000313" key="5">
    <source>
        <dbReference type="Proteomes" id="UP000275719"/>
    </source>
</evidence>
<reference evidence="4 5" key="1">
    <citation type="submission" date="2018-11" db="EMBL/GenBank/DDBJ databases">
        <title>Flavobacterium sp. nov., YIM 102701-2 draft genome.</title>
        <authorList>
            <person name="Li G."/>
            <person name="Jiang Y."/>
        </authorList>
    </citation>
    <scope>NUCLEOTIDE SEQUENCE [LARGE SCALE GENOMIC DNA]</scope>
    <source>
        <strain evidence="4 5">YIM 102701-2</strain>
    </source>
</reference>
<sequence>MEQDDLYELIENEGIRLTSEMAIYPSDENFVFEENAMKSALANRKDFKLVKFERAEIDEEDREFILQKYQVEVEYQEVDFHLDLMVFVNYDRDLDEFQLGNRISNEEREAYLRQNYFLETSQYFSDDYLDSYHLQLKVMQAIVEKPSVVFDYMPMRILSGKWVEITSKSHIPPAPSYLYVIHSVYEGEDDNRSYWLHTHGLHRCNAVELEFLNIKNGAQQFFDVLNIVATSFLTSDSKKSENEVFDVGYDGLGLSFCWQRWEKSVMQFPPNILGGLNERNPQEENYGPSGVLFAVQEDEMVSPEIYAKTLADNPLYFISDAETERMAALAYDRFQSFKRIFKEKYNFMNEDEEDAWSFLVKLGIEVDEGEGREHLWFEVTHIDELDNITGILLNQPYWIEALKKDDVKTYSLDFLTDWVIYGSETNYTPDTIYELI</sequence>
<dbReference type="OrthoDB" id="1846902at2"/>
<evidence type="ECO:0000259" key="2">
    <source>
        <dbReference type="Pfam" id="PF13218"/>
    </source>
</evidence>
<evidence type="ECO:0000259" key="1">
    <source>
        <dbReference type="Pfam" id="PF10077"/>
    </source>
</evidence>
<dbReference type="Pfam" id="PF10077">
    <property type="entry name" value="DUF2314"/>
    <property type="match status" value="1"/>
</dbReference>
<organism evidence="4 5">
    <name type="scientific">Paenimyroides tangerinum</name>
    <dbReference type="NCBI Taxonomy" id="2488728"/>
    <lineage>
        <taxon>Bacteria</taxon>
        <taxon>Pseudomonadati</taxon>
        <taxon>Bacteroidota</taxon>
        <taxon>Flavobacteriia</taxon>
        <taxon>Flavobacteriales</taxon>
        <taxon>Flavobacteriaceae</taxon>
        <taxon>Paenimyroides</taxon>
    </lineage>
</organism>
<evidence type="ECO:0000259" key="3">
    <source>
        <dbReference type="Pfam" id="PF22789"/>
    </source>
</evidence>
<accession>A0A3P3WD91</accession>
<dbReference type="RefSeq" id="WP_125016581.1">
    <property type="nucleotide sequence ID" value="NZ_RQVQ01000002.1"/>
</dbReference>
<dbReference type="InterPro" id="IPR025102">
    <property type="entry name" value="DUF4026_N"/>
</dbReference>